<dbReference type="Pfam" id="PF11154">
    <property type="entry name" value="DUF2934"/>
    <property type="match status" value="1"/>
</dbReference>
<organism evidence="2">
    <name type="scientific">candidate division WOR-3 bacterium</name>
    <dbReference type="NCBI Taxonomy" id="2052148"/>
    <lineage>
        <taxon>Bacteria</taxon>
        <taxon>Bacteria division WOR-3</taxon>
    </lineage>
</organism>
<dbReference type="EMBL" id="DSBX01000166">
    <property type="protein sequence ID" value="HDQ99508.1"/>
    <property type="molecule type" value="Genomic_DNA"/>
</dbReference>
<feature type="region of interest" description="Disordered" evidence="1">
    <location>
        <begin position="1"/>
        <end position="25"/>
    </location>
</feature>
<sequence length="71" mass="8278">MTADTLPGRAEDAEDSLQERELTESELRRQVQAKAKELYVLRGGAQGKDWDDWFEAERIVRKMATRRQKGR</sequence>
<dbReference type="InterPro" id="IPR021327">
    <property type="entry name" value="DUF2934"/>
</dbReference>
<proteinExistence type="predicted"/>
<evidence type="ECO:0000256" key="1">
    <source>
        <dbReference type="SAM" id="MobiDB-lite"/>
    </source>
</evidence>
<protein>
    <submittedName>
        <fullName evidence="2">DUF2934 domain-containing protein</fullName>
    </submittedName>
</protein>
<gene>
    <name evidence="2" type="ORF">ENN51_04395</name>
</gene>
<dbReference type="Proteomes" id="UP000885672">
    <property type="component" value="Unassembled WGS sequence"/>
</dbReference>
<comment type="caution">
    <text evidence="2">The sequence shown here is derived from an EMBL/GenBank/DDBJ whole genome shotgun (WGS) entry which is preliminary data.</text>
</comment>
<accession>A0A7V0T5W4</accession>
<name>A0A7V0T5W4_UNCW3</name>
<evidence type="ECO:0000313" key="2">
    <source>
        <dbReference type="EMBL" id="HDQ99508.1"/>
    </source>
</evidence>
<dbReference type="AlphaFoldDB" id="A0A7V0T5W4"/>
<reference evidence="2" key="1">
    <citation type="journal article" date="2020" name="mSystems">
        <title>Genome- and Community-Level Interaction Insights into Carbon Utilization and Element Cycling Functions of Hydrothermarchaeota in Hydrothermal Sediment.</title>
        <authorList>
            <person name="Zhou Z."/>
            <person name="Liu Y."/>
            <person name="Xu W."/>
            <person name="Pan J."/>
            <person name="Luo Z.H."/>
            <person name="Li M."/>
        </authorList>
    </citation>
    <scope>NUCLEOTIDE SEQUENCE [LARGE SCALE GENOMIC DNA]</scope>
    <source>
        <strain evidence="2">SpSt-1182</strain>
    </source>
</reference>